<evidence type="ECO:0000313" key="1">
    <source>
        <dbReference type="EMBL" id="KAK0604120.1"/>
    </source>
</evidence>
<gene>
    <name evidence="1" type="ORF">LWI29_012230</name>
</gene>
<evidence type="ECO:0000313" key="2">
    <source>
        <dbReference type="Proteomes" id="UP001168877"/>
    </source>
</evidence>
<organism evidence="1 2">
    <name type="scientific">Acer saccharum</name>
    <name type="common">Sugar maple</name>
    <dbReference type="NCBI Taxonomy" id="4024"/>
    <lineage>
        <taxon>Eukaryota</taxon>
        <taxon>Viridiplantae</taxon>
        <taxon>Streptophyta</taxon>
        <taxon>Embryophyta</taxon>
        <taxon>Tracheophyta</taxon>
        <taxon>Spermatophyta</taxon>
        <taxon>Magnoliopsida</taxon>
        <taxon>eudicotyledons</taxon>
        <taxon>Gunneridae</taxon>
        <taxon>Pentapetalae</taxon>
        <taxon>rosids</taxon>
        <taxon>malvids</taxon>
        <taxon>Sapindales</taxon>
        <taxon>Sapindaceae</taxon>
        <taxon>Hippocastanoideae</taxon>
        <taxon>Acereae</taxon>
        <taxon>Acer</taxon>
    </lineage>
</organism>
<reference evidence="1" key="1">
    <citation type="journal article" date="2022" name="Plant J.">
        <title>Strategies of tolerance reflected in two North American maple genomes.</title>
        <authorList>
            <person name="McEvoy S.L."/>
            <person name="Sezen U.U."/>
            <person name="Trouern-Trend A."/>
            <person name="McMahon S.M."/>
            <person name="Schaberg P.G."/>
            <person name="Yang J."/>
            <person name="Wegrzyn J.L."/>
            <person name="Swenson N.G."/>
        </authorList>
    </citation>
    <scope>NUCLEOTIDE SEQUENCE</scope>
    <source>
        <strain evidence="1">NS2018</strain>
    </source>
</reference>
<dbReference type="AlphaFoldDB" id="A0AA39W652"/>
<accession>A0AA39W652</accession>
<proteinExistence type="predicted"/>
<comment type="caution">
    <text evidence="1">The sequence shown here is derived from an EMBL/GenBank/DDBJ whole genome shotgun (WGS) entry which is preliminary data.</text>
</comment>
<sequence length="267" mass="28563">MGSSLVYGSIADPMFIEAAIFDAVVSSSGSLHVAMAQPRSPLHLQVGTIPASSKALIGPVLSQPSDRVPVSVGVSVHGSVQFRALDYWFRVISLMRTSSRLLILCLEVCQSQQVGQSEDSIIGVLVHSSRMGARPISSEGPSLILDVSTGAVVSISSTVSMVGQGSKVGRDFVSPLVSFAQPIVSSVVSVDELDDRHRRVPANVVEFAVRRRVPVSVASRPSSSSPAAVVEFTSRRLQHLLRRRVARPASFSFSFRLLLINIFLASI</sequence>
<name>A0AA39W652_ACESA</name>
<dbReference type="Proteomes" id="UP001168877">
    <property type="component" value="Unassembled WGS sequence"/>
</dbReference>
<dbReference type="EMBL" id="JAUESC010000002">
    <property type="protein sequence ID" value="KAK0604120.1"/>
    <property type="molecule type" value="Genomic_DNA"/>
</dbReference>
<protein>
    <submittedName>
        <fullName evidence="1">Uncharacterized protein</fullName>
    </submittedName>
</protein>
<keyword evidence="2" id="KW-1185">Reference proteome</keyword>
<reference evidence="1" key="2">
    <citation type="submission" date="2023-06" db="EMBL/GenBank/DDBJ databases">
        <authorList>
            <person name="Swenson N.G."/>
            <person name="Wegrzyn J.L."/>
            <person name="Mcevoy S.L."/>
        </authorList>
    </citation>
    <scope>NUCLEOTIDE SEQUENCE</scope>
    <source>
        <strain evidence="1">NS2018</strain>
        <tissue evidence="1">Leaf</tissue>
    </source>
</reference>